<dbReference type="InParanoid" id="A0A7M7P1L2"/>
<reference evidence="3" key="1">
    <citation type="submission" date="2015-02" db="EMBL/GenBank/DDBJ databases">
        <title>Genome sequencing for Strongylocentrotus purpuratus.</title>
        <authorList>
            <person name="Murali S."/>
            <person name="Liu Y."/>
            <person name="Vee V."/>
            <person name="English A."/>
            <person name="Wang M."/>
            <person name="Skinner E."/>
            <person name="Han Y."/>
            <person name="Muzny D.M."/>
            <person name="Worley K.C."/>
            <person name="Gibbs R.A."/>
        </authorList>
    </citation>
    <scope>NUCLEOTIDE SEQUENCE</scope>
</reference>
<dbReference type="EnsemblMetazoa" id="XM_030989012">
    <property type="protein sequence ID" value="XP_030844872"/>
    <property type="gene ID" value="LOC115918263"/>
</dbReference>
<dbReference type="KEGG" id="spu:115918263"/>
<dbReference type="AlphaFoldDB" id="A0A7M7P1L2"/>
<accession>A0A7M7P1L2</accession>
<proteinExistence type="predicted"/>
<organism evidence="2 3">
    <name type="scientific">Strongylocentrotus purpuratus</name>
    <name type="common">Purple sea urchin</name>
    <dbReference type="NCBI Taxonomy" id="7668"/>
    <lineage>
        <taxon>Eukaryota</taxon>
        <taxon>Metazoa</taxon>
        <taxon>Echinodermata</taxon>
        <taxon>Eleutherozoa</taxon>
        <taxon>Echinozoa</taxon>
        <taxon>Echinoidea</taxon>
        <taxon>Euechinoidea</taxon>
        <taxon>Echinacea</taxon>
        <taxon>Camarodonta</taxon>
        <taxon>Echinidea</taxon>
        <taxon>Strongylocentrotidae</taxon>
        <taxon>Strongylocentrotus</taxon>
    </lineage>
</organism>
<reference evidence="2" key="2">
    <citation type="submission" date="2021-01" db="UniProtKB">
        <authorList>
            <consortium name="EnsemblMetazoa"/>
        </authorList>
    </citation>
    <scope>IDENTIFICATION</scope>
</reference>
<dbReference type="GeneID" id="115918263"/>
<name>A0A7M7P1L2_STRPU</name>
<sequence>MTLYELLTGIHPYSDREPLMMRIFKLDNQTPDLDPVQKNTPEALIKVMTDSWSYEASDRPDFKEITDRVKILGIEPTYASLGLYFGERRSWKEEGNTDNKSVGRGMQN</sequence>
<evidence type="ECO:0000313" key="3">
    <source>
        <dbReference type="Proteomes" id="UP000007110"/>
    </source>
</evidence>
<keyword evidence="3" id="KW-1185">Reference proteome</keyword>
<dbReference type="Gene3D" id="1.10.510.10">
    <property type="entry name" value="Transferase(Phosphotransferase) domain 1"/>
    <property type="match status" value="1"/>
</dbReference>
<dbReference type="RefSeq" id="XP_030844872.1">
    <property type="nucleotide sequence ID" value="XM_030989012.1"/>
</dbReference>
<dbReference type="SUPFAM" id="SSF56112">
    <property type="entry name" value="Protein kinase-like (PK-like)"/>
    <property type="match status" value="1"/>
</dbReference>
<protein>
    <recommendedName>
        <fullName evidence="1">Serine-threonine/tyrosine-protein kinase catalytic domain-containing protein</fullName>
    </recommendedName>
</protein>
<dbReference type="Pfam" id="PF07714">
    <property type="entry name" value="PK_Tyr_Ser-Thr"/>
    <property type="match status" value="1"/>
</dbReference>
<dbReference type="Proteomes" id="UP000007110">
    <property type="component" value="Unassembled WGS sequence"/>
</dbReference>
<dbReference type="InterPro" id="IPR011009">
    <property type="entry name" value="Kinase-like_dom_sf"/>
</dbReference>
<dbReference type="GO" id="GO:0004672">
    <property type="term" value="F:protein kinase activity"/>
    <property type="evidence" value="ECO:0007669"/>
    <property type="project" value="InterPro"/>
</dbReference>
<evidence type="ECO:0000313" key="2">
    <source>
        <dbReference type="EnsemblMetazoa" id="XP_030844872"/>
    </source>
</evidence>
<dbReference type="OrthoDB" id="4062651at2759"/>
<feature type="domain" description="Serine-threonine/tyrosine-protein kinase catalytic" evidence="1">
    <location>
        <begin position="2"/>
        <end position="67"/>
    </location>
</feature>
<dbReference type="InterPro" id="IPR001245">
    <property type="entry name" value="Ser-Thr/Tyr_kinase_cat_dom"/>
</dbReference>
<evidence type="ECO:0000259" key="1">
    <source>
        <dbReference type="Pfam" id="PF07714"/>
    </source>
</evidence>